<organism evidence="15 16">
    <name type="scientific">Pelistega europaea</name>
    <dbReference type="NCBI Taxonomy" id="106147"/>
    <lineage>
        <taxon>Bacteria</taxon>
        <taxon>Pseudomonadati</taxon>
        <taxon>Pseudomonadota</taxon>
        <taxon>Betaproteobacteria</taxon>
        <taxon>Burkholderiales</taxon>
        <taxon>Alcaligenaceae</taxon>
        <taxon>Pelistega</taxon>
    </lineage>
</organism>
<keyword evidence="11 13" id="KW-0443">Lipid metabolism</keyword>
<evidence type="ECO:0000313" key="15">
    <source>
        <dbReference type="EMBL" id="NOL49719.1"/>
    </source>
</evidence>
<evidence type="ECO:0000256" key="3">
    <source>
        <dbReference type="ARBA" id="ARBA00012071"/>
    </source>
</evidence>
<dbReference type="Pfam" id="PF02606">
    <property type="entry name" value="LpxK"/>
    <property type="match status" value="2"/>
</dbReference>
<dbReference type="EMBL" id="JABGBO010000005">
    <property type="protein sequence ID" value="NOL49719.1"/>
    <property type="molecule type" value="Genomic_DNA"/>
</dbReference>
<evidence type="ECO:0000256" key="14">
    <source>
        <dbReference type="SAM" id="MobiDB-lite"/>
    </source>
</evidence>
<evidence type="ECO:0000256" key="6">
    <source>
        <dbReference type="ARBA" id="ARBA00022556"/>
    </source>
</evidence>
<dbReference type="Proteomes" id="UP000541421">
    <property type="component" value="Unassembled WGS sequence"/>
</dbReference>
<gene>
    <name evidence="13 15" type="primary">lpxK</name>
    <name evidence="15" type="ORF">HKX40_06170</name>
</gene>
<keyword evidence="10 13" id="KW-0067">ATP-binding</keyword>
<evidence type="ECO:0000256" key="10">
    <source>
        <dbReference type="ARBA" id="ARBA00022840"/>
    </source>
</evidence>
<dbReference type="SUPFAM" id="SSF52540">
    <property type="entry name" value="P-loop containing nucleoside triphosphate hydrolases"/>
    <property type="match status" value="1"/>
</dbReference>
<keyword evidence="7 13" id="KW-0808">Transferase</keyword>
<keyword evidence="5 13" id="KW-0444">Lipid biosynthesis</keyword>
<dbReference type="HAMAP" id="MF_00409">
    <property type="entry name" value="LpxK"/>
    <property type="match status" value="1"/>
</dbReference>
<keyword evidence="9 13" id="KW-0418">Kinase</keyword>
<accession>A0A7Y4LA37</accession>
<sequence length="448" mass="49123">MVLSVFSRYVQQQWLKKGWWSQLLTPLSKATSHYAQKKRFKFLSGQSPSYQAPVPVIVVGNIFVGGTGKTPLVIALTQALQAKGHKVGIVSRGYGVPIGKEARFVNIHSAQTQKNQETALYPTATLASWIGDEPSVLAQYAPIAVHPQRAKAAQKLLQECPDTTVIISDDGLQHYGLARDIEIVVQDTRRVGNGLMLPAGPLREPVDRLKTVDFIITNYNLLSDVPSLIQDLLEKETHSPQPENTLQQTPTDSLASANLFTESQAIRHTANTSPSSVSVQTGDFKEVSRTTNTTPVHRHPLAITMYLVPTTLRQLSTGKTLSLSDFITQYGQQKRYAIAGIGNPQRFYQTLADCGLTPSQTQSFDDHHAFKASDLTPFQDGLVLMTAKDASKCLSFAGDNCWAVEVKAQFYPTDFFEKVVQLLDTPKPKKLNISVTKSGCCSGKSCGC</sequence>
<evidence type="ECO:0000256" key="11">
    <source>
        <dbReference type="ARBA" id="ARBA00023098"/>
    </source>
</evidence>
<evidence type="ECO:0000256" key="7">
    <source>
        <dbReference type="ARBA" id="ARBA00022679"/>
    </source>
</evidence>
<dbReference type="PANTHER" id="PTHR42724:SF1">
    <property type="entry name" value="TETRAACYLDISACCHARIDE 4'-KINASE, MITOCHONDRIAL-RELATED"/>
    <property type="match status" value="1"/>
</dbReference>
<comment type="pathway">
    <text evidence="2 13">Glycolipid biosynthesis; lipid IV(A) biosynthesis; lipid IV(A) from (3R)-3-hydroxytetradecanoyl-[acyl-carrier-protein] and UDP-N-acetyl-alpha-D-glucosamine: step 6/6.</text>
</comment>
<dbReference type="InterPro" id="IPR003758">
    <property type="entry name" value="LpxK"/>
</dbReference>
<dbReference type="RefSeq" id="WP_171588693.1">
    <property type="nucleotide sequence ID" value="NZ_JABGBO010000005.1"/>
</dbReference>
<dbReference type="NCBIfam" id="TIGR00682">
    <property type="entry name" value="lpxK"/>
    <property type="match status" value="1"/>
</dbReference>
<evidence type="ECO:0000256" key="13">
    <source>
        <dbReference type="HAMAP-Rule" id="MF_00409"/>
    </source>
</evidence>
<dbReference type="PANTHER" id="PTHR42724">
    <property type="entry name" value="TETRAACYLDISACCHARIDE 4'-KINASE"/>
    <property type="match status" value="1"/>
</dbReference>
<evidence type="ECO:0000256" key="4">
    <source>
        <dbReference type="ARBA" id="ARBA00016436"/>
    </source>
</evidence>
<dbReference type="UniPathway" id="UPA00359">
    <property type="reaction ID" value="UER00482"/>
</dbReference>
<feature type="region of interest" description="Disordered" evidence="14">
    <location>
        <begin position="267"/>
        <end position="292"/>
    </location>
</feature>
<dbReference type="GO" id="GO:0009029">
    <property type="term" value="F:lipid-A 4'-kinase activity"/>
    <property type="evidence" value="ECO:0007669"/>
    <property type="project" value="UniProtKB-UniRule"/>
</dbReference>
<comment type="similarity">
    <text evidence="13">Belongs to the LpxK family.</text>
</comment>
<evidence type="ECO:0000256" key="5">
    <source>
        <dbReference type="ARBA" id="ARBA00022516"/>
    </source>
</evidence>
<dbReference type="InterPro" id="IPR027417">
    <property type="entry name" value="P-loop_NTPase"/>
</dbReference>
<reference evidence="15 16" key="1">
    <citation type="submission" date="2020-05" db="EMBL/GenBank/DDBJ databases">
        <authorList>
            <person name="Niu N."/>
        </authorList>
    </citation>
    <scope>NUCLEOTIDE SEQUENCE [LARGE SCALE GENOMIC DNA]</scope>
    <source>
        <strain evidence="15 16">LMG10982</strain>
    </source>
</reference>
<proteinExistence type="inferred from homology"/>
<dbReference type="GO" id="GO:0005524">
    <property type="term" value="F:ATP binding"/>
    <property type="evidence" value="ECO:0007669"/>
    <property type="project" value="UniProtKB-UniRule"/>
</dbReference>
<dbReference type="GO" id="GO:0005886">
    <property type="term" value="C:plasma membrane"/>
    <property type="evidence" value="ECO:0007669"/>
    <property type="project" value="TreeGrafter"/>
</dbReference>
<comment type="caution">
    <text evidence="15">The sequence shown here is derived from an EMBL/GenBank/DDBJ whole genome shotgun (WGS) entry which is preliminary data.</text>
</comment>
<evidence type="ECO:0000313" key="16">
    <source>
        <dbReference type="Proteomes" id="UP000541421"/>
    </source>
</evidence>
<dbReference type="EC" id="2.7.1.130" evidence="3 13"/>
<evidence type="ECO:0000256" key="1">
    <source>
        <dbReference type="ARBA" id="ARBA00002274"/>
    </source>
</evidence>
<evidence type="ECO:0000256" key="8">
    <source>
        <dbReference type="ARBA" id="ARBA00022741"/>
    </source>
</evidence>
<keyword evidence="16" id="KW-1185">Reference proteome</keyword>
<comment type="function">
    <text evidence="1 13">Transfers the gamma-phosphate of ATP to the 4'-position of a tetraacyldisaccharide 1-phosphate intermediate (termed DS-1-P) to form tetraacyldisaccharide 1,4'-bis-phosphate (lipid IVA).</text>
</comment>
<dbReference type="GO" id="GO:0009244">
    <property type="term" value="P:lipopolysaccharide core region biosynthetic process"/>
    <property type="evidence" value="ECO:0007669"/>
    <property type="project" value="TreeGrafter"/>
</dbReference>
<evidence type="ECO:0000256" key="12">
    <source>
        <dbReference type="ARBA" id="ARBA00029757"/>
    </source>
</evidence>
<dbReference type="GO" id="GO:0009245">
    <property type="term" value="P:lipid A biosynthetic process"/>
    <property type="evidence" value="ECO:0007669"/>
    <property type="project" value="UniProtKB-UniRule"/>
</dbReference>
<feature type="binding site" evidence="13">
    <location>
        <begin position="63"/>
        <end position="70"/>
    </location>
    <ligand>
        <name>ATP</name>
        <dbReference type="ChEBI" id="CHEBI:30616"/>
    </ligand>
</feature>
<comment type="catalytic activity">
    <reaction evidence="13">
        <text>a lipid A disaccharide + ATP = a lipid IVA + ADP + H(+)</text>
        <dbReference type="Rhea" id="RHEA:67840"/>
        <dbReference type="ChEBI" id="CHEBI:15378"/>
        <dbReference type="ChEBI" id="CHEBI:30616"/>
        <dbReference type="ChEBI" id="CHEBI:176343"/>
        <dbReference type="ChEBI" id="CHEBI:176425"/>
        <dbReference type="ChEBI" id="CHEBI:456216"/>
        <dbReference type="EC" id="2.7.1.130"/>
    </reaction>
</comment>
<evidence type="ECO:0000256" key="9">
    <source>
        <dbReference type="ARBA" id="ARBA00022777"/>
    </source>
</evidence>
<feature type="compositionally biased region" description="Polar residues" evidence="14">
    <location>
        <begin position="267"/>
        <end position="281"/>
    </location>
</feature>
<protein>
    <recommendedName>
        <fullName evidence="4 13">Tetraacyldisaccharide 4'-kinase</fullName>
        <ecNumber evidence="3 13">2.7.1.130</ecNumber>
    </recommendedName>
    <alternativeName>
        <fullName evidence="12 13">Lipid A 4'-kinase</fullName>
    </alternativeName>
</protein>
<evidence type="ECO:0000256" key="2">
    <source>
        <dbReference type="ARBA" id="ARBA00004870"/>
    </source>
</evidence>
<dbReference type="AlphaFoldDB" id="A0A7Y4LA37"/>
<keyword evidence="8 13" id="KW-0547">Nucleotide-binding</keyword>
<keyword evidence="6 13" id="KW-0441">Lipid A biosynthesis</keyword>
<name>A0A7Y4LA37_9BURK</name>